<sequence>MLPQFLKERIPFFKTGKLVRPGENATISAYHAKIDSIISLLPRTFYPRTVPKAVAKTLTEMQLLFLPPNFVFTQMAKLNGKLRKFILESDACKQRGLIVCIPEEKCELYSQTAMNILAFAQDLTITLRNLNETKPSMKNFDFFLFQILWLRQDHHTVLCVDQRTISFIINDGHSIGELFLRPGQASQRVCEEEFAGEVLGLSPTFFVFISEVKSFNSLKLRYFFHSMGESSGNSSDECTQESDSAKYLQVPNSYQERMLGLFSDFCSRLKSLHLDYCHFDSTDHAAIPSHFSSIENLTITNCKFTTRQLFYTLPKSLKHIKITDTCMNKSAKDFDEYYSDHLTLDQLHRVVFGSKRCDLDTISMRRFKSVEVYVNLHKLVFGDTLIAMTASVLLEPFIKDAHSVTLVDYDTIFSPNSFAKILKLLSAYKEREGNTKRQIDIRICKFRIKQSRFFNSIEDSLMEGFKQVQLICSKYKSDQGGFSLSVSQDQGEPIRIIFVASEYSSRLVFYQ</sequence>
<accession>A0A8J8NTY9</accession>
<dbReference type="EMBL" id="RRYP01007594">
    <property type="protein sequence ID" value="TNV80370.1"/>
    <property type="molecule type" value="Genomic_DNA"/>
</dbReference>
<dbReference type="Proteomes" id="UP000785679">
    <property type="component" value="Unassembled WGS sequence"/>
</dbReference>
<dbReference type="SUPFAM" id="SSF52047">
    <property type="entry name" value="RNI-like"/>
    <property type="match status" value="1"/>
</dbReference>
<gene>
    <name evidence="1" type="ORF">FGO68_gene2127</name>
</gene>
<proteinExistence type="predicted"/>
<organism evidence="1 2">
    <name type="scientific">Halteria grandinella</name>
    <dbReference type="NCBI Taxonomy" id="5974"/>
    <lineage>
        <taxon>Eukaryota</taxon>
        <taxon>Sar</taxon>
        <taxon>Alveolata</taxon>
        <taxon>Ciliophora</taxon>
        <taxon>Intramacronucleata</taxon>
        <taxon>Spirotrichea</taxon>
        <taxon>Stichotrichia</taxon>
        <taxon>Sporadotrichida</taxon>
        <taxon>Halteriidae</taxon>
        <taxon>Halteria</taxon>
    </lineage>
</organism>
<evidence type="ECO:0000313" key="2">
    <source>
        <dbReference type="Proteomes" id="UP000785679"/>
    </source>
</evidence>
<name>A0A8J8NTY9_HALGN</name>
<dbReference type="Gene3D" id="3.80.10.10">
    <property type="entry name" value="Ribonuclease Inhibitor"/>
    <property type="match status" value="1"/>
</dbReference>
<reference evidence="1" key="1">
    <citation type="submission" date="2019-06" db="EMBL/GenBank/DDBJ databases">
        <authorList>
            <person name="Zheng W."/>
        </authorList>
    </citation>
    <scope>NUCLEOTIDE SEQUENCE</scope>
    <source>
        <strain evidence="1">QDHG01</strain>
    </source>
</reference>
<dbReference type="InterPro" id="IPR032675">
    <property type="entry name" value="LRR_dom_sf"/>
</dbReference>
<comment type="caution">
    <text evidence="1">The sequence shown here is derived from an EMBL/GenBank/DDBJ whole genome shotgun (WGS) entry which is preliminary data.</text>
</comment>
<keyword evidence="2" id="KW-1185">Reference proteome</keyword>
<protein>
    <submittedName>
        <fullName evidence="1">Uncharacterized protein</fullName>
    </submittedName>
</protein>
<evidence type="ECO:0000313" key="1">
    <source>
        <dbReference type="EMBL" id="TNV80370.1"/>
    </source>
</evidence>
<dbReference type="AlphaFoldDB" id="A0A8J8NTY9"/>